<accession>A0A6G0ZRI4</accession>
<evidence type="ECO:0000313" key="2">
    <source>
        <dbReference type="EMBL" id="KAF0773963.1"/>
    </source>
</evidence>
<protein>
    <submittedName>
        <fullName evidence="2">Uncharacterized protein</fullName>
    </submittedName>
</protein>
<keyword evidence="1" id="KW-0175">Coiled coil</keyword>
<comment type="caution">
    <text evidence="2">The sequence shown here is derived from an EMBL/GenBank/DDBJ whole genome shotgun (WGS) entry which is preliminary data.</text>
</comment>
<gene>
    <name evidence="2" type="ORF">FWK35_00000207</name>
</gene>
<dbReference type="AlphaFoldDB" id="A0A6G0ZRI4"/>
<keyword evidence="3" id="KW-1185">Reference proteome</keyword>
<evidence type="ECO:0000256" key="1">
    <source>
        <dbReference type="SAM" id="Coils"/>
    </source>
</evidence>
<evidence type="ECO:0000313" key="3">
    <source>
        <dbReference type="Proteomes" id="UP000478052"/>
    </source>
</evidence>
<dbReference type="Proteomes" id="UP000478052">
    <property type="component" value="Unassembled WGS sequence"/>
</dbReference>
<sequence>MESVNDYVQNKTNHGMTDNDYLFDFEQENWNNQKMYRSNIITNNAVKTIERERENVEKDLKLLQAIEEEKSRLKNSMAIFIQLKNELEKKLEKS</sequence>
<organism evidence="2 3">
    <name type="scientific">Aphis craccivora</name>
    <name type="common">Cowpea aphid</name>
    <dbReference type="NCBI Taxonomy" id="307492"/>
    <lineage>
        <taxon>Eukaryota</taxon>
        <taxon>Metazoa</taxon>
        <taxon>Ecdysozoa</taxon>
        <taxon>Arthropoda</taxon>
        <taxon>Hexapoda</taxon>
        <taxon>Insecta</taxon>
        <taxon>Pterygota</taxon>
        <taxon>Neoptera</taxon>
        <taxon>Paraneoptera</taxon>
        <taxon>Hemiptera</taxon>
        <taxon>Sternorrhyncha</taxon>
        <taxon>Aphidomorpha</taxon>
        <taxon>Aphidoidea</taxon>
        <taxon>Aphididae</taxon>
        <taxon>Aphidini</taxon>
        <taxon>Aphis</taxon>
        <taxon>Aphis</taxon>
    </lineage>
</organism>
<reference evidence="2 3" key="1">
    <citation type="submission" date="2019-08" db="EMBL/GenBank/DDBJ databases">
        <title>Whole genome of Aphis craccivora.</title>
        <authorList>
            <person name="Voronova N.V."/>
            <person name="Shulinski R.S."/>
            <person name="Bandarenka Y.V."/>
            <person name="Zhorov D.G."/>
            <person name="Warner D."/>
        </authorList>
    </citation>
    <scope>NUCLEOTIDE SEQUENCE [LARGE SCALE GENOMIC DNA]</scope>
    <source>
        <strain evidence="2">180601</strain>
        <tissue evidence="2">Whole Body</tissue>
    </source>
</reference>
<name>A0A6G0ZRI4_APHCR</name>
<dbReference type="EMBL" id="VUJU01000017">
    <property type="protein sequence ID" value="KAF0773963.1"/>
    <property type="molecule type" value="Genomic_DNA"/>
</dbReference>
<dbReference type="OrthoDB" id="6639761at2759"/>
<feature type="coiled-coil region" evidence="1">
    <location>
        <begin position="46"/>
        <end position="76"/>
    </location>
</feature>
<proteinExistence type="predicted"/>